<evidence type="ECO:0000256" key="5">
    <source>
        <dbReference type="SAM" id="MobiDB-lite"/>
    </source>
</evidence>
<dbReference type="EMBL" id="CAGI01000149">
    <property type="protein sequence ID" value="CCF49858.1"/>
    <property type="molecule type" value="Genomic_DNA"/>
</dbReference>
<accession>I2FSG5</accession>
<feature type="compositionally biased region" description="Polar residues" evidence="5">
    <location>
        <begin position="62"/>
        <end position="77"/>
    </location>
</feature>
<dbReference type="GO" id="GO:0017022">
    <property type="term" value="F:myosin binding"/>
    <property type="evidence" value="ECO:0007669"/>
    <property type="project" value="InterPro"/>
</dbReference>
<protein>
    <recommendedName>
        <fullName evidence="6">Myosin-binding domain-containing protein</fullName>
    </recommendedName>
</protein>
<feature type="compositionally biased region" description="Low complexity" evidence="5">
    <location>
        <begin position="166"/>
        <end position="178"/>
    </location>
</feature>
<dbReference type="OMA" id="WMHRARR"/>
<evidence type="ECO:0000256" key="2">
    <source>
        <dbReference type="ARBA" id="ARBA00022692"/>
    </source>
</evidence>
<feature type="compositionally biased region" description="Polar residues" evidence="5">
    <location>
        <begin position="1271"/>
        <end position="1280"/>
    </location>
</feature>
<feature type="compositionally biased region" description="Basic and acidic residues" evidence="5">
    <location>
        <begin position="1131"/>
        <end position="1158"/>
    </location>
</feature>
<feature type="compositionally biased region" description="Polar residues" evidence="5">
    <location>
        <begin position="100"/>
        <end position="111"/>
    </location>
</feature>
<feature type="region of interest" description="Disordered" evidence="5">
    <location>
        <begin position="17"/>
        <end position="111"/>
    </location>
</feature>
<keyword evidence="4" id="KW-0472">Membrane</keyword>
<dbReference type="GO" id="GO:0012505">
    <property type="term" value="C:endomembrane system"/>
    <property type="evidence" value="ECO:0007669"/>
    <property type="project" value="UniProtKB-SubCell"/>
</dbReference>
<reference evidence="7 8" key="1">
    <citation type="journal article" date="2012" name="Plant Cell">
        <title>Genome comparison of barley and maize smut fungi reveals targeted loss of RNA silencing components and species-specific presence of transposable elements.</title>
        <authorList>
            <person name="Laurie J.D."/>
            <person name="Ali S."/>
            <person name="Linning R."/>
            <person name="Mannhaupt G."/>
            <person name="Wong P."/>
            <person name="Gueldener U."/>
            <person name="Muensterkoetter M."/>
            <person name="Moore R."/>
            <person name="Kahmann R."/>
            <person name="Bakkeren G."/>
            <person name="Schirawski J."/>
        </authorList>
    </citation>
    <scope>NUCLEOTIDE SEQUENCE [LARGE SCALE GENOMIC DNA]</scope>
    <source>
        <strain evidence="8">Uh4875-4</strain>
    </source>
</reference>
<dbReference type="Pfam" id="PF12632">
    <property type="entry name" value="Vezatin"/>
    <property type="match status" value="1"/>
</dbReference>
<feature type="region of interest" description="Disordered" evidence="5">
    <location>
        <begin position="1131"/>
        <end position="1247"/>
    </location>
</feature>
<evidence type="ECO:0000256" key="3">
    <source>
        <dbReference type="ARBA" id="ARBA00022989"/>
    </source>
</evidence>
<comment type="caution">
    <text evidence="7">The sequence shown here is derived from an EMBL/GenBank/DDBJ whole genome shotgun (WGS) entry which is preliminary data.</text>
</comment>
<evidence type="ECO:0000259" key="6">
    <source>
        <dbReference type="Pfam" id="PF12632"/>
    </source>
</evidence>
<feature type="compositionally biased region" description="Polar residues" evidence="5">
    <location>
        <begin position="33"/>
        <end position="53"/>
    </location>
</feature>
<feature type="region of interest" description="Disordered" evidence="5">
    <location>
        <begin position="159"/>
        <end position="184"/>
    </location>
</feature>
<keyword evidence="2" id="KW-0812">Transmembrane</keyword>
<gene>
    <name evidence="7" type="ORF">UHOR_08216</name>
</gene>
<keyword evidence="8" id="KW-1185">Reference proteome</keyword>
<name>I2FSG5_USTHO</name>
<feature type="region of interest" description="Disordered" evidence="5">
    <location>
        <begin position="591"/>
        <end position="621"/>
    </location>
</feature>
<feature type="region of interest" description="Disordered" evidence="5">
    <location>
        <begin position="1008"/>
        <end position="1028"/>
    </location>
</feature>
<organism evidence="7 8">
    <name type="scientific">Ustilago hordei</name>
    <name type="common">Barley covered smut fungus</name>
    <dbReference type="NCBI Taxonomy" id="120017"/>
    <lineage>
        <taxon>Eukaryota</taxon>
        <taxon>Fungi</taxon>
        <taxon>Dikarya</taxon>
        <taxon>Basidiomycota</taxon>
        <taxon>Ustilaginomycotina</taxon>
        <taxon>Ustilaginomycetes</taxon>
        <taxon>Ustilaginales</taxon>
        <taxon>Ustilaginaceae</taxon>
        <taxon>Ustilago</taxon>
    </lineage>
</organism>
<feature type="compositionally biased region" description="Low complexity" evidence="5">
    <location>
        <begin position="78"/>
        <end position="88"/>
    </location>
</feature>
<feature type="region of interest" description="Disordered" evidence="5">
    <location>
        <begin position="1262"/>
        <end position="1351"/>
    </location>
</feature>
<evidence type="ECO:0000256" key="1">
    <source>
        <dbReference type="ARBA" id="ARBA00004308"/>
    </source>
</evidence>
<feature type="region of interest" description="Disordered" evidence="5">
    <location>
        <begin position="654"/>
        <end position="675"/>
    </location>
</feature>
<dbReference type="eggNOG" id="ENOG502SCJ4">
    <property type="taxonomic scope" value="Eukaryota"/>
</dbReference>
<feature type="domain" description="Myosin-binding" evidence="6">
    <location>
        <begin position="368"/>
        <end position="425"/>
    </location>
</feature>
<proteinExistence type="predicted"/>
<dbReference type="HOGENOM" id="CLU_255122_0_0_1"/>
<feature type="compositionally biased region" description="Polar residues" evidence="5">
    <location>
        <begin position="654"/>
        <end position="665"/>
    </location>
</feature>
<dbReference type="STRING" id="1128400.I2FSG5"/>
<evidence type="ECO:0000313" key="7">
    <source>
        <dbReference type="EMBL" id="CCF49858.1"/>
    </source>
</evidence>
<dbReference type="InterPro" id="IPR026859">
    <property type="entry name" value="Myosin-bd"/>
</dbReference>
<feature type="compositionally biased region" description="Low complexity" evidence="5">
    <location>
        <begin position="666"/>
        <end position="675"/>
    </location>
</feature>
<sequence length="1388" mass="149328">MAEAVVFPGSPLHQYLRDVQEPHVAPQDGDLSEASTSGAESQYASSLAETASASRPAEDSAAPTSTITPRSTYLDSCTNTNPATAHPTTSRHAGSDRTSHSPASKSDNQPSITKAEKQVNFFSQLTTSLRALLQHLLLPLVIMIAPHVFAMQQSSEASMSTGPYRQVPSQPTSTSTDQQSHHRDKSFAERFKYAICSSFLLTPSLSISFYETSPPFETQQPAYYKDAPRPGGYIKGQRPSPLPIHKQCYVEPLDAPASILPNASSSTAVHHQRLPRLDTQGRRARNAAFLAAIFLIPPTSKSWQAWFSTLLLITSLTWAFILFLTHTSPDDSIHFSLSRQASPALLTSAASLRNLSTSNEPRQSHREAIRRSALKNVSNLIRAAQQFDLSINKAISAIQEVEIVSRGYKLTHPLPPISRIEAATSHSPSPSRQRRSMAAPILPPTAKLTRTLSGGGIGAPTIKRHTQRPLSLTLSNGRASPFDRPSGRASPAISNIEADLDLTQKLLAEQSTAALASGISAPHRILELRKSVIAALQDVGAACTTSTASLQILADPEELALLYDLYALDASTQEDANQADLSLAWTNGETSAFSDDSPDLEQDRKGRLATTPRNLGSSICSPDLSGPADAFWRPDYSPQATASMHRKRLSLVSNGASVQDQLQQHSPRPASSLSRCSSLVSESGNMSVYRSPRFNYLPDKTTASSGPNESAAAKRLSYMSNSSLTTASYDTRSPAMRNSSIVSSTFSPPRSSAQTYSAATSPQSRATKRSSIIPPNSIFAQMDTLIANVSHTEPADPLSLLSIKSKFEWMHRARRRWLSHVLALPLTTNGNIMLSNGASLPADQYWTAASCEIATLTSTFAEQDKATAQMVAKEMGTDFINALKIKSVDKHAASRSESRNGLLTVPAGESSIGSIVAHPGLEDRLHTMMLSLRSLQSKIRVCAEEIRVKVPPGLHGINDENAGSEQATSASALVDEATSIIQLEKTLESMRDDLLSLSSEWEATVKLVHKEKRRSPSPVPSTTDMESDVATKLNAARDLESPLEPDEDKKGDANRVDRLSSLSERDAEALEHVALSDDEDDSDLAQLLLSSTSPNSLPPPGLEQVFESIAGIARLSGLGVGVEAKNISRAERIQQTKRQRQLDQEKGANDKASHRHTMDSSGIMSELSDVISSRKVVREQRHRSPLPPTAADSAFVYQPEPEPEPEPESEPLAEPALALGSPLDLDPAAQQGVFGPGDSFSEDQAVPRGSLSSLDLARARALQSLQARSPSVASCSTWNSFDGDDSQPRLSDDFSFEPTALESVPEDAGSTALLESRSAHCDSTSRKSTPKASHASLGMGDATPVPDSPFDWGAQVAAYARRKAAAKAQAEAVAIHASASESSMQSYK</sequence>
<feature type="compositionally biased region" description="Acidic residues" evidence="5">
    <location>
        <begin position="1201"/>
        <end position="1211"/>
    </location>
</feature>
<feature type="region of interest" description="Disordered" evidence="5">
    <location>
        <begin position="740"/>
        <end position="773"/>
    </location>
</feature>
<feature type="compositionally biased region" description="Polar residues" evidence="5">
    <location>
        <begin position="611"/>
        <end position="620"/>
    </location>
</feature>
<evidence type="ECO:0000313" key="8">
    <source>
        <dbReference type="Proteomes" id="UP000006174"/>
    </source>
</evidence>
<dbReference type="Proteomes" id="UP000006174">
    <property type="component" value="Unassembled WGS sequence"/>
</dbReference>
<evidence type="ECO:0000256" key="4">
    <source>
        <dbReference type="ARBA" id="ARBA00023136"/>
    </source>
</evidence>
<comment type="subcellular location">
    <subcellularLocation>
        <location evidence="1">Endomembrane system</location>
    </subcellularLocation>
</comment>
<keyword evidence="3" id="KW-1133">Transmembrane helix</keyword>